<name>A0A1N6QI61_9SPIO</name>
<proteinExistence type="inferred from homology"/>
<evidence type="ECO:0000313" key="6">
    <source>
        <dbReference type="EMBL" id="SIQ16284.1"/>
    </source>
</evidence>
<dbReference type="GO" id="GO:0005524">
    <property type="term" value="F:ATP binding"/>
    <property type="evidence" value="ECO:0007669"/>
    <property type="project" value="UniProtKB-KW"/>
</dbReference>
<dbReference type="Gene3D" id="3.40.50.300">
    <property type="entry name" value="P-loop containing nucleotide triphosphate hydrolases"/>
    <property type="match status" value="1"/>
</dbReference>
<dbReference type="OrthoDB" id="9806726at2"/>
<keyword evidence="4 6" id="KW-0067">ATP-binding</keyword>
<dbReference type="PANTHER" id="PTHR42734">
    <property type="entry name" value="METAL TRANSPORT SYSTEM ATP-BINDING PROTEIN TM_0124-RELATED"/>
    <property type="match status" value="1"/>
</dbReference>
<dbReference type="STRING" id="159291.SAMN05920897_104184"/>
<comment type="similarity">
    <text evidence="1">Belongs to the ABC transporter superfamily.</text>
</comment>
<dbReference type="InterPro" id="IPR017871">
    <property type="entry name" value="ABC_transporter-like_CS"/>
</dbReference>
<dbReference type="PROSITE" id="PS50893">
    <property type="entry name" value="ABC_TRANSPORTER_2"/>
    <property type="match status" value="1"/>
</dbReference>
<evidence type="ECO:0000256" key="3">
    <source>
        <dbReference type="ARBA" id="ARBA00022741"/>
    </source>
</evidence>
<dbReference type="AlphaFoldDB" id="A0A1N6QI61"/>
<evidence type="ECO:0000256" key="1">
    <source>
        <dbReference type="ARBA" id="ARBA00005417"/>
    </source>
</evidence>
<evidence type="ECO:0000313" key="7">
    <source>
        <dbReference type="Proteomes" id="UP000186400"/>
    </source>
</evidence>
<dbReference type="InterPro" id="IPR003439">
    <property type="entry name" value="ABC_transporter-like_ATP-bd"/>
</dbReference>
<gene>
    <name evidence="6" type="ORF">SAMN05920897_104184</name>
</gene>
<dbReference type="CDD" id="cd03235">
    <property type="entry name" value="ABC_Metallic_Cations"/>
    <property type="match status" value="1"/>
</dbReference>
<evidence type="ECO:0000256" key="2">
    <source>
        <dbReference type="ARBA" id="ARBA00022448"/>
    </source>
</evidence>
<dbReference type="GO" id="GO:0016887">
    <property type="term" value="F:ATP hydrolysis activity"/>
    <property type="evidence" value="ECO:0007669"/>
    <property type="project" value="InterPro"/>
</dbReference>
<dbReference type="SUPFAM" id="SSF52540">
    <property type="entry name" value="P-loop containing nucleoside triphosphate hydrolases"/>
    <property type="match status" value="1"/>
</dbReference>
<keyword evidence="7" id="KW-1185">Reference proteome</keyword>
<accession>A0A1N6QI61</accession>
<evidence type="ECO:0000256" key="4">
    <source>
        <dbReference type="ARBA" id="ARBA00022840"/>
    </source>
</evidence>
<sequence>MSTLTAMRQTCSNTSETVAAASSLRGEDHCPLSISLRGVGADYSGVSALEGVDLDLPSQKFIALVGPNGAGKSTLLKLLTGVKRSNRGSIEICGTTLAQARRENLVGYIPQEADIDWDFPLSVYDVVLGGRYGHARHEAGLRRFLPPRFLGSSHHQAVRQALEAVGMEEFARRPIGALSGGQKKRVFLARTLAQHPRVLLLDEPLAGVDRASEELILKVLRRACGEGKTVIMVTHDLPTAREQAELVVLINHGVMGVGAPREMLSSESLERCYHRQGVKR</sequence>
<evidence type="ECO:0000259" key="5">
    <source>
        <dbReference type="PROSITE" id="PS50893"/>
    </source>
</evidence>
<dbReference type="Proteomes" id="UP000186400">
    <property type="component" value="Unassembled WGS sequence"/>
</dbReference>
<dbReference type="RefSeq" id="WP_076488133.1">
    <property type="nucleotide sequence ID" value="NZ_FTMS01000004.1"/>
</dbReference>
<dbReference type="SMART" id="SM00382">
    <property type="entry name" value="AAA"/>
    <property type="match status" value="1"/>
</dbReference>
<dbReference type="PROSITE" id="PS00211">
    <property type="entry name" value="ABC_TRANSPORTER_1"/>
    <property type="match status" value="1"/>
</dbReference>
<keyword evidence="3" id="KW-0547">Nucleotide-binding</keyword>
<organism evidence="6 7">
    <name type="scientific">Alkalispirochaeta americana</name>
    <dbReference type="NCBI Taxonomy" id="159291"/>
    <lineage>
        <taxon>Bacteria</taxon>
        <taxon>Pseudomonadati</taxon>
        <taxon>Spirochaetota</taxon>
        <taxon>Spirochaetia</taxon>
        <taxon>Spirochaetales</taxon>
        <taxon>Spirochaetaceae</taxon>
        <taxon>Alkalispirochaeta</taxon>
    </lineage>
</organism>
<reference evidence="6 7" key="1">
    <citation type="submission" date="2017-01" db="EMBL/GenBank/DDBJ databases">
        <authorList>
            <person name="Mah S.A."/>
            <person name="Swanson W.J."/>
            <person name="Moy G.W."/>
            <person name="Vacquier V.D."/>
        </authorList>
    </citation>
    <scope>NUCLEOTIDE SEQUENCE [LARGE SCALE GENOMIC DNA]</scope>
    <source>
        <strain evidence="6 7">ASpG1</strain>
    </source>
</reference>
<dbReference type="InterPro" id="IPR003593">
    <property type="entry name" value="AAA+_ATPase"/>
</dbReference>
<keyword evidence="2" id="KW-0813">Transport</keyword>
<dbReference type="Pfam" id="PF00005">
    <property type="entry name" value="ABC_tran"/>
    <property type="match status" value="1"/>
</dbReference>
<dbReference type="InterPro" id="IPR027417">
    <property type="entry name" value="P-loop_NTPase"/>
</dbReference>
<dbReference type="EMBL" id="FTMS01000004">
    <property type="protein sequence ID" value="SIQ16284.1"/>
    <property type="molecule type" value="Genomic_DNA"/>
</dbReference>
<dbReference type="InterPro" id="IPR050153">
    <property type="entry name" value="Metal_Ion_Import_ABC"/>
</dbReference>
<dbReference type="PANTHER" id="PTHR42734:SF5">
    <property type="entry name" value="IRON TRANSPORT SYSTEM ATP-BINDING PROTEIN HI_0361-RELATED"/>
    <property type="match status" value="1"/>
</dbReference>
<feature type="domain" description="ABC transporter" evidence="5">
    <location>
        <begin position="34"/>
        <end position="277"/>
    </location>
</feature>
<protein>
    <submittedName>
        <fullName evidence="6">Manganese/iron transport system ATP-binding protein</fullName>
    </submittedName>
</protein>